<dbReference type="Proteomes" id="UP001488838">
    <property type="component" value="Unassembled WGS sequence"/>
</dbReference>
<feature type="region of interest" description="Disordered" evidence="1">
    <location>
        <begin position="1"/>
        <end position="29"/>
    </location>
</feature>
<keyword evidence="3" id="KW-1185">Reference proteome</keyword>
<gene>
    <name evidence="2" type="ORF">U0070_007503</name>
</gene>
<feature type="compositionally biased region" description="Polar residues" evidence="1">
    <location>
        <begin position="1"/>
        <end position="11"/>
    </location>
</feature>
<organism evidence="2 3">
    <name type="scientific">Myodes glareolus</name>
    <name type="common">Bank vole</name>
    <name type="synonym">Clethrionomys glareolus</name>
    <dbReference type="NCBI Taxonomy" id="447135"/>
    <lineage>
        <taxon>Eukaryota</taxon>
        <taxon>Metazoa</taxon>
        <taxon>Chordata</taxon>
        <taxon>Craniata</taxon>
        <taxon>Vertebrata</taxon>
        <taxon>Euteleostomi</taxon>
        <taxon>Mammalia</taxon>
        <taxon>Eutheria</taxon>
        <taxon>Euarchontoglires</taxon>
        <taxon>Glires</taxon>
        <taxon>Rodentia</taxon>
        <taxon>Myomorpha</taxon>
        <taxon>Muroidea</taxon>
        <taxon>Cricetidae</taxon>
        <taxon>Arvicolinae</taxon>
        <taxon>Myodes</taxon>
    </lineage>
</organism>
<reference evidence="2 3" key="1">
    <citation type="journal article" date="2023" name="bioRxiv">
        <title>Conserved and derived expression patterns and positive selection on dental genes reveal complex evolutionary context of ever-growing rodent molars.</title>
        <authorList>
            <person name="Calamari Z.T."/>
            <person name="Song A."/>
            <person name="Cohen E."/>
            <person name="Akter M."/>
            <person name="Roy R.D."/>
            <person name="Hallikas O."/>
            <person name="Christensen M.M."/>
            <person name="Li P."/>
            <person name="Marangoni P."/>
            <person name="Jernvall J."/>
            <person name="Klein O.D."/>
        </authorList>
    </citation>
    <scope>NUCLEOTIDE SEQUENCE [LARGE SCALE GENOMIC DNA]</scope>
    <source>
        <strain evidence="2">V071</strain>
    </source>
</reference>
<sequence length="29" mass="3369">QDTGVDFTSSLRENKQPEGLESKQEREME</sequence>
<evidence type="ECO:0000313" key="2">
    <source>
        <dbReference type="EMBL" id="KAK7820297.1"/>
    </source>
</evidence>
<evidence type="ECO:0000313" key="3">
    <source>
        <dbReference type="Proteomes" id="UP001488838"/>
    </source>
</evidence>
<feature type="non-terminal residue" evidence="2">
    <location>
        <position position="1"/>
    </location>
</feature>
<comment type="caution">
    <text evidence="2">The sequence shown here is derived from an EMBL/GenBank/DDBJ whole genome shotgun (WGS) entry which is preliminary data.</text>
</comment>
<dbReference type="EMBL" id="JBBHLL010000073">
    <property type="protein sequence ID" value="KAK7820297.1"/>
    <property type="molecule type" value="Genomic_DNA"/>
</dbReference>
<protein>
    <submittedName>
        <fullName evidence="2">Uncharacterized protein</fullName>
    </submittedName>
</protein>
<feature type="compositionally biased region" description="Basic and acidic residues" evidence="1">
    <location>
        <begin position="12"/>
        <end position="29"/>
    </location>
</feature>
<dbReference type="AlphaFoldDB" id="A0AAW0J1A1"/>
<evidence type="ECO:0000256" key="1">
    <source>
        <dbReference type="SAM" id="MobiDB-lite"/>
    </source>
</evidence>
<proteinExistence type="predicted"/>
<name>A0AAW0J1A1_MYOGA</name>
<accession>A0AAW0J1A1</accession>